<dbReference type="InterPro" id="IPR015931">
    <property type="entry name" value="Acnase/IPM_dHydase_lsu_aba_1/3"/>
</dbReference>
<dbReference type="GO" id="GO:0005829">
    <property type="term" value="C:cytosol"/>
    <property type="evidence" value="ECO:0007669"/>
    <property type="project" value="TreeGrafter"/>
</dbReference>
<dbReference type="OrthoDB" id="2224430at2759"/>
<evidence type="ECO:0000313" key="6">
    <source>
        <dbReference type="EMBL" id="KZP03003.1"/>
    </source>
</evidence>
<evidence type="ECO:0000256" key="3">
    <source>
        <dbReference type="ARBA" id="ARBA00023014"/>
    </source>
</evidence>
<keyword evidence="3" id="KW-0411">Iron-sulfur</keyword>
<protein>
    <submittedName>
        <fullName evidence="6">Aconitase iron-sulfur domain-containing protein</fullName>
    </submittedName>
</protein>
<name>A0A167TJJ3_9AGAM</name>
<dbReference type="InterPro" id="IPR036008">
    <property type="entry name" value="Aconitase_4Fe-4S_dom"/>
</dbReference>
<feature type="domain" description="Aconitase/3-isopropylmalate dehydratase large subunit alpha/beta/alpha" evidence="5">
    <location>
        <begin position="23"/>
        <end position="68"/>
    </location>
</feature>
<proteinExistence type="predicted"/>
<dbReference type="PANTHER" id="PTHR43160">
    <property type="entry name" value="ACONITATE HYDRATASE B"/>
    <property type="match status" value="1"/>
</dbReference>
<dbReference type="PANTHER" id="PTHR43160:SF3">
    <property type="entry name" value="ACONITATE HYDRATASE, MITOCHONDRIAL"/>
    <property type="match status" value="1"/>
</dbReference>
<sequence>MADTPWELRCPKVIGVNLHGEINGGTGAIAEYTGSGMESLSCTGMATICDMGAEIGATTSMFPQSVKTSTTEYDQVIDINLSELEPHINGPFTPDLATPLSKFAAAAKENNWLEELKIRTTVKRDGQIGAFEKVGRLVLANACGPCIGQWDMTDVAKGEANSIITSYNRNFTGRKHANPATHAFVAFLDLIAAVVFAGSLTFNPMTDSLTGADGKPFRFSNPTGNELPSRGYDPKENTFQAPLADRSQVHRCRRP</sequence>
<organism evidence="6 7">
    <name type="scientific">Athelia psychrophila</name>
    <dbReference type="NCBI Taxonomy" id="1759441"/>
    <lineage>
        <taxon>Eukaryota</taxon>
        <taxon>Fungi</taxon>
        <taxon>Dikarya</taxon>
        <taxon>Basidiomycota</taxon>
        <taxon>Agaricomycotina</taxon>
        <taxon>Agaricomycetes</taxon>
        <taxon>Agaricomycetidae</taxon>
        <taxon>Atheliales</taxon>
        <taxon>Atheliaceae</taxon>
        <taxon>Athelia</taxon>
    </lineage>
</organism>
<dbReference type="Proteomes" id="UP000076532">
    <property type="component" value="Unassembled WGS sequence"/>
</dbReference>
<dbReference type="PRINTS" id="PR00415">
    <property type="entry name" value="ACONITASE"/>
</dbReference>
<dbReference type="GO" id="GO:0005739">
    <property type="term" value="C:mitochondrion"/>
    <property type="evidence" value="ECO:0007669"/>
    <property type="project" value="TreeGrafter"/>
</dbReference>
<evidence type="ECO:0000256" key="4">
    <source>
        <dbReference type="SAM" id="MobiDB-lite"/>
    </source>
</evidence>
<accession>A0A167TJJ3</accession>
<keyword evidence="7" id="KW-1185">Reference proteome</keyword>
<dbReference type="STRING" id="436010.A0A167TJJ3"/>
<dbReference type="InterPro" id="IPR001030">
    <property type="entry name" value="Acoase/IPM_deHydtase_lsu_aba"/>
</dbReference>
<gene>
    <name evidence="6" type="ORF">FIBSPDRAFT_969397</name>
</gene>
<dbReference type="AlphaFoldDB" id="A0A167TJJ3"/>
<evidence type="ECO:0000256" key="1">
    <source>
        <dbReference type="ARBA" id="ARBA00022723"/>
    </source>
</evidence>
<dbReference type="GO" id="GO:0051539">
    <property type="term" value="F:4 iron, 4 sulfur cluster binding"/>
    <property type="evidence" value="ECO:0007669"/>
    <property type="project" value="TreeGrafter"/>
</dbReference>
<dbReference type="SUPFAM" id="SSF53732">
    <property type="entry name" value="Aconitase iron-sulfur domain"/>
    <property type="match status" value="1"/>
</dbReference>
<dbReference type="Pfam" id="PF00330">
    <property type="entry name" value="Aconitase"/>
    <property type="match status" value="2"/>
</dbReference>
<keyword evidence="2" id="KW-0408">Iron</keyword>
<feature type="region of interest" description="Disordered" evidence="4">
    <location>
        <begin position="211"/>
        <end position="255"/>
    </location>
</feature>
<feature type="domain" description="Aconitase/3-isopropylmalate dehydratase large subunit alpha/beta/alpha" evidence="5">
    <location>
        <begin position="118"/>
        <end position="198"/>
    </location>
</feature>
<dbReference type="GO" id="GO:0006099">
    <property type="term" value="P:tricarboxylic acid cycle"/>
    <property type="evidence" value="ECO:0007669"/>
    <property type="project" value="TreeGrafter"/>
</dbReference>
<dbReference type="GO" id="GO:0003994">
    <property type="term" value="F:aconitate hydratase activity"/>
    <property type="evidence" value="ECO:0007669"/>
    <property type="project" value="TreeGrafter"/>
</dbReference>
<keyword evidence="1" id="KW-0479">Metal-binding</keyword>
<evidence type="ECO:0000259" key="5">
    <source>
        <dbReference type="Pfam" id="PF00330"/>
    </source>
</evidence>
<dbReference type="InterPro" id="IPR050926">
    <property type="entry name" value="Aconitase/IPM_isomerase"/>
</dbReference>
<dbReference type="GO" id="GO:0046872">
    <property type="term" value="F:metal ion binding"/>
    <property type="evidence" value="ECO:0007669"/>
    <property type="project" value="UniProtKB-KW"/>
</dbReference>
<dbReference type="PROSITE" id="PS01244">
    <property type="entry name" value="ACONITASE_2"/>
    <property type="match status" value="1"/>
</dbReference>
<dbReference type="Gene3D" id="3.30.499.10">
    <property type="entry name" value="Aconitase, domain 3"/>
    <property type="match status" value="2"/>
</dbReference>
<evidence type="ECO:0000256" key="2">
    <source>
        <dbReference type="ARBA" id="ARBA00023004"/>
    </source>
</evidence>
<dbReference type="InterPro" id="IPR018136">
    <property type="entry name" value="Aconitase_4Fe-4S_BS"/>
</dbReference>
<evidence type="ECO:0000313" key="7">
    <source>
        <dbReference type="Proteomes" id="UP000076532"/>
    </source>
</evidence>
<dbReference type="EMBL" id="KV418200">
    <property type="protein sequence ID" value="KZP03003.1"/>
    <property type="molecule type" value="Genomic_DNA"/>
</dbReference>
<reference evidence="6 7" key="1">
    <citation type="journal article" date="2016" name="Mol. Biol. Evol.">
        <title>Comparative Genomics of Early-Diverging Mushroom-Forming Fungi Provides Insights into the Origins of Lignocellulose Decay Capabilities.</title>
        <authorList>
            <person name="Nagy L.G."/>
            <person name="Riley R."/>
            <person name="Tritt A."/>
            <person name="Adam C."/>
            <person name="Daum C."/>
            <person name="Floudas D."/>
            <person name="Sun H."/>
            <person name="Yadav J.S."/>
            <person name="Pangilinan J."/>
            <person name="Larsson K.H."/>
            <person name="Matsuura K."/>
            <person name="Barry K."/>
            <person name="Labutti K."/>
            <person name="Kuo R."/>
            <person name="Ohm R.A."/>
            <person name="Bhattacharya S.S."/>
            <person name="Shirouzu T."/>
            <person name="Yoshinaga Y."/>
            <person name="Martin F.M."/>
            <person name="Grigoriev I.V."/>
            <person name="Hibbett D.S."/>
        </authorList>
    </citation>
    <scope>NUCLEOTIDE SEQUENCE [LARGE SCALE GENOMIC DNA]</scope>
    <source>
        <strain evidence="6 7">CBS 109695</strain>
    </source>
</reference>